<gene>
    <name evidence="1" type="ORF">MEDL_30536</name>
</gene>
<organism evidence="1 2">
    <name type="scientific">Mytilus edulis</name>
    <name type="common">Blue mussel</name>
    <dbReference type="NCBI Taxonomy" id="6550"/>
    <lineage>
        <taxon>Eukaryota</taxon>
        <taxon>Metazoa</taxon>
        <taxon>Spiralia</taxon>
        <taxon>Lophotrochozoa</taxon>
        <taxon>Mollusca</taxon>
        <taxon>Bivalvia</taxon>
        <taxon>Autobranchia</taxon>
        <taxon>Pteriomorphia</taxon>
        <taxon>Mytilida</taxon>
        <taxon>Mytiloidea</taxon>
        <taxon>Mytilidae</taxon>
        <taxon>Mytilinae</taxon>
        <taxon>Mytilus</taxon>
    </lineage>
</organism>
<evidence type="ECO:0000313" key="2">
    <source>
        <dbReference type="Proteomes" id="UP000683360"/>
    </source>
</evidence>
<reference evidence="1" key="1">
    <citation type="submission" date="2021-03" db="EMBL/GenBank/DDBJ databases">
        <authorList>
            <person name="Bekaert M."/>
        </authorList>
    </citation>
    <scope>NUCLEOTIDE SEQUENCE</scope>
</reference>
<dbReference type="Proteomes" id="UP000683360">
    <property type="component" value="Unassembled WGS sequence"/>
</dbReference>
<dbReference type="PANTHER" id="PTHR33480:SF1">
    <property type="entry name" value="TYR RECOMBINASE DOMAIN-CONTAINING PROTEIN"/>
    <property type="match status" value="1"/>
</dbReference>
<sequence length="211" mass="24460">MEEKKTQVKWYPSVVKEEEPIGHIHHTDHLPTTANCEESILDIDIHFVHSEVKKIINILRSLESNWNICIQCVKSISLFYSETKEFKIPSLALKIGHSMKKCAQDMYFKSQVKGNNEEANVADTFLKMYKIAWMVEISSKALATLEKIRYNKTQLLPLVEDVVTLSNYLKLISEKIKKSGICNQKQHVEFSKMCLAEIILFNRRRSGEEEL</sequence>
<proteinExistence type="predicted"/>
<dbReference type="EMBL" id="CAJPWZ010001492">
    <property type="protein sequence ID" value="CAG2216795.1"/>
    <property type="molecule type" value="Genomic_DNA"/>
</dbReference>
<accession>A0A8S3S5Q7</accession>
<evidence type="ECO:0000313" key="1">
    <source>
        <dbReference type="EMBL" id="CAG2216795.1"/>
    </source>
</evidence>
<comment type="caution">
    <text evidence="1">The sequence shown here is derived from an EMBL/GenBank/DDBJ whole genome shotgun (WGS) entry which is preliminary data.</text>
</comment>
<dbReference type="AlphaFoldDB" id="A0A8S3S5Q7"/>
<name>A0A8S3S5Q7_MYTED</name>
<keyword evidence="2" id="KW-1185">Reference proteome</keyword>
<protein>
    <submittedName>
        <fullName evidence="1">Uncharacterized protein</fullName>
    </submittedName>
</protein>
<dbReference type="OrthoDB" id="6159238at2759"/>
<dbReference type="PANTHER" id="PTHR33480">
    <property type="entry name" value="SET DOMAIN-CONTAINING PROTEIN-RELATED"/>
    <property type="match status" value="1"/>
</dbReference>